<keyword evidence="4" id="KW-0812">Transmembrane</keyword>
<dbReference type="Pfam" id="PF00112">
    <property type="entry name" value="Peptidase_C1"/>
    <property type="match status" value="1"/>
</dbReference>
<name>A0A940IGH3_9BACT</name>
<dbReference type="Proteomes" id="UP000771749">
    <property type="component" value="Unassembled WGS sequence"/>
</dbReference>
<evidence type="ECO:0000256" key="1">
    <source>
        <dbReference type="ARBA" id="ARBA00008455"/>
    </source>
</evidence>
<sequence>MLGPCFGKTICDVLEYVLKYGDQELSGFFTGMTCTEETDGSLVFRQAEKSAAQDRNNALYFNSDIDDEYRASLSPEKTVIRAEKQMDYLKAFFVHLFDSRITINTESDDNTLNVCLYLPLYDEKAWLLAKKLMAAVSQQRRNIKVDLFFFAYDLAHLLVDESELATLPEKLPGMQKLSCRILKEAVGFKAGDPSASCLRHLIVMQNCNSDGVSLDLNRDSLVRIIGEFCVAEVNSYDDIFSLRDDAGRPVTAMGLSVLNLDKYYFVRYLLSKAYVKILEREGIDTDFVDVSSPSLVVQDILSEDDCYRFYDRFYDAKVRELISQQLDEQTINTRASVALDEEVQGFVSRILSFVNREDMSLSEKRVTLAMLLGMDDDLMTGDSPNPNQLIFRDTYSDCMNMFVEANNRLLEKGPSDLFVPIPDVSGYVNMGVDSEGKDVQYPEELSLSSYAVLSSRTIDYKALQKSLKDTEVEIRRWTEYIRMRQNELEACDTQIKQGDEKNKVLVDGGFKYGNVVYRPVVVENIPLELTYEPKVTTLPKSLDLRRNFPAIKNQGPVGACTCFAIAGVYEYILGMRGNRETLSEKYLYYNARVYANRRLGVPDENIVDAGSSYYDAFKSLGEVGISTNVLCPYGNGENPNERPSDAAYEDGKTRLVTEARNVRIQEKDIKSALNEGYPVMFSAKLFDSFASTSSGFVPMPSEDEIRNEKTLEVHSSHAMVICGYSDKDKVFIVRNSWGTSFGDGGYCYMPYSYVLNPELVTEASIITGINSEAVDTPVKANQPTVEFDRMNPAINAAIIKNLLSEAVIIKDKFVKVRNSLYSQCKQLEQVAVNASVRTSLFEGTRLRLEWEQDKIREQMRKNDNCESNRLELLDSAFKVTSVIYGISLLVILLVFIFWGRSALFRLILFILPLSKVLLGLVALSIAAYAFYVLEYRKQRRNLQDEHQAVRRQLSEMRRTRESGSGSGGGRLGLYLDNLGVRMFIPWKVVIKLTEQERYLEQKYQTLISFVNNLKEWHDRELRKVREMSPDTREPFISLLSNKTLDAYFEDNAERLTRDVRLYSLFRGGYEINEEAIVQFQNKLKNTIVTALMGDLGEFTVYRYLTGKTTFQFLGERKYDADEMLQNLARKSKVFLNLTDEVSNFITESSKSRVMLSQDIKEDQDNWDARFRKNFAERFTHIPIASPFKITYMQVAQVPLSLCLDLYEPEQEVPGSPEREETETKGEPKVE</sequence>
<accession>A0A940IGH3</accession>
<organism evidence="6 7">
    <name type="scientific">Candidatus Cryptobacteroides gallistercoris</name>
    <dbReference type="NCBI Taxonomy" id="2840765"/>
    <lineage>
        <taxon>Bacteria</taxon>
        <taxon>Pseudomonadati</taxon>
        <taxon>Bacteroidota</taxon>
        <taxon>Bacteroidia</taxon>
        <taxon>Bacteroidales</taxon>
        <taxon>Candidatus Cryptobacteroides</taxon>
    </lineage>
</organism>
<evidence type="ECO:0000256" key="4">
    <source>
        <dbReference type="SAM" id="Phobius"/>
    </source>
</evidence>
<dbReference type="Gene3D" id="3.90.70.10">
    <property type="entry name" value="Cysteine proteinases"/>
    <property type="match status" value="1"/>
</dbReference>
<evidence type="ECO:0000256" key="3">
    <source>
        <dbReference type="SAM" id="MobiDB-lite"/>
    </source>
</evidence>
<dbReference type="GO" id="GO:0006508">
    <property type="term" value="P:proteolysis"/>
    <property type="evidence" value="ECO:0007669"/>
    <property type="project" value="InterPro"/>
</dbReference>
<comment type="similarity">
    <text evidence="1">Belongs to the peptidase C1 family.</text>
</comment>
<evidence type="ECO:0000259" key="5">
    <source>
        <dbReference type="SMART" id="SM00645"/>
    </source>
</evidence>
<feature type="transmembrane region" description="Helical" evidence="4">
    <location>
        <begin position="906"/>
        <end position="931"/>
    </location>
</feature>
<protein>
    <recommendedName>
        <fullName evidence="5">Peptidase C1A papain C-terminal domain-containing protein</fullName>
    </recommendedName>
</protein>
<dbReference type="EMBL" id="JADIMJ010000068">
    <property type="protein sequence ID" value="MBO8453998.1"/>
    <property type="molecule type" value="Genomic_DNA"/>
</dbReference>
<reference evidence="6" key="1">
    <citation type="submission" date="2020-10" db="EMBL/GenBank/DDBJ databases">
        <authorList>
            <person name="Gilroy R."/>
        </authorList>
    </citation>
    <scope>NUCLEOTIDE SEQUENCE</scope>
    <source>
        <strain evidence="6">F1-3629</strain>
    </source>
</reference>
<proteinExistence type="inferred from homology"/>
<evidence type="ECO:0000256" key="2">
    <source>
        <dbReference type="SAM" id="Coils"/>
    </source>
</evidence>
<keyword evidence="4" id="KW-1133">Transmembrane helix</keyword>
<dbReference type="SMART" id="SM00645">
    <property type="entry name" value="Pept_C1"/>
    <property type="match status" value="1"/>
</dbReference>
<feature type="coiled-coil region" evidence="2">
    <location>
        <begin position="932"/>
        <end position="959"/>
    </location>
</feature>
<dbReference type="GO" id="GO:0008234">
    <property type="term" value="F:cysteine-type peptidase activity"/>
    <property type="evidence" value="ECO:0007669"/>
    <property type="project" value="InterPro"/>
</dbReference>
<feature type="region of interest" description="Disordered" evidence="3">
    <location>
        <begin position="1208"/>
        <end position="1230"/>
    </location>
</feature>
<keyword evidence="4" id="KW-0472">Membrane</keyword>
<feature type="compositionally biased region" description="Basic and acidic residues" evidence="3">
    <location>
        <begin position="1216"/>
        <end position="1230"/>
    </location>
</feature>
<dbReference type="InterPro" id="IPR000668">
    <property type="entry name" value="Peptidase_C1A_C"/>
</dbReference>
<dbReference type="InterPro" id="IPR013128">
    <property type="entry name" value="Peptidase_C1A"/>
</dbReference>
<keyword evidence="2" id="KW-0175">Coiled coil</keyword>
<gene>
    <name evidence="6" type="ORF">IAC07_04640</name>
</gene>
<feature type="transmembrane region" description="Helical" evidence="4">
    <location>
        <begin position="882"/>
        <end position="899"/>
    </location>
</feature>
<dbReference type="PANTHER" id="PTHR12411">
    <property type="entry name" value="CYSTEINE PROTEASE FAMILY C1-RELATED"/>
    <property type="match status" value="1"/>
</dbReference>
<comment type="caution">
    <text evidence="6">The sequence shown here is derived from an EMBL/GenBank/DDBJ whole genome shotgun (WGS) entry which is preliminary data.</text>
</comment>
<dbReference type="CDD" id="cd02619">
    <property type="entry name" value="Peptidase_C1"/>
    <property type="match status" value="1"/>
</dbReference>
<dbReference type="SUPFAM" id="SSF54001">
    <property type="entry name" value="Cysteine proteinases"/>
    <property type="match status" value="1"/>
</dbReference>
<evidence type="ECO:0000313" key="6">
    <source>
        <dbReference type="EMBL" id="MBO8453998.1"/>
    </source>
</evidence>
<dbReference type="AlphaFoldDB" id="A0A940IGH3"/>
<dbReference type="InterPro" id="IPR038765">
    <property type="entry name" value="Papain-like_cys_pep_sf"/>
</dbReference>
<evidence type="ECO:0000313" key="7">
    <source>
        <dbReference type="Proteomes" id="UP000771749"/>
    </source>
</evidence>
<reference evidence="6" key="2">
    <citation type="journal article" date="2021" name="PeerJ">
        <title>Extensive microbial diversity within the chicken gut microbiome revealed by metagenomics and culture.</title>
        <authorList>
            <person name="Gilroy R."/>
            <person name="Ravi A."/>
            <person name="Getino M."/>
            <person name="Pursley I."/>
            <person name="Horton D.L."/>
            <person name="Alikhan N.F."/>
            <person name="Baker D."/>
            <person name="Gharbi K."/>
            <person name="Hall N."/>
            <person name="Watson M."/>
            <person name="Adriaenssens E.M."/>
            <person name="Foster-Nyarko E."/>
            <person name="Jarju S."/>
            <person name="Secka A."/>
            <person name="Antonio M."/>
            <person name="Oren A."/>
            <person name="Chaudhuri R.R."/>
            <person name="La Ragione R."/>
            <person name="Hildebrand F."/>
            <person name="Pallen M.J."/>
        </authorList>
    </citation>
    <scope>NUCLEOTIDE SEQUENCE</scope>
    <source>
        <strain evidence="6">F1-3629</strain>
    </source>
</reference>
<feature type="domain" description="Peptidase C1A papain C-terminal" evidence="5">
    <location>
        <begin position="538"/>
        <end position="767"/>
    </location>
</feature>